<evidence type="ECO:0000313" key="2">
    <source>
        <dbReference type="Proteomes" id="UP001144050"/>
    </source>
</evidence>
<name>A0AAW5ZVF7_RALSL</name>
<sequence>MFIDSYGLFDKKIEGDWRIVGHDSNFAPHEEESYFSCGGGQYWKVNIFGEEVEVTQKEAEKYPPYTPQGDKKVKQWLVPLLVR</sequence>
<comment type="caution">
    <text evidence="1">The sequence shown here is derived from an EMBL/GenBank/DDBJ whole genome shotgun (WGS) entry which is preliminary data.</text>
</comment>
<accession>A0AAW5ZVF7</accession>
<proteinExistence type="predicted"/>
<protein>
    <submittedName>
        <fullName evidence="1">Uncharacterized protein</fullName>
    </submittedName>
</protein>
<evidence type="ECO:0000313" key="1">
    <source>
        <dbReference type="EMBL" id="MDB0573874.1"/>
    </source>
</evidence>
<gene>
    <name evidence="1" type="ORF">LBW59_24330</name>
</gene>
<reference evidence="1" key="1">
    <citation type="submission" date="2021-09" db="EMBL/GenBank/DDBJ databases">
        <title>Genomic analysis of Ralstonia spp.</title>
        <authorList>
            <person name="Aburjaile F."/>
            <person name="Ariute J.C."/>
            <person name="Pais A.K.L."/>
            <person name="Albuquerque G.M.R."/>
            <person name="Silva A.M.F."/>
            <person name="Brenig B."/>
            <person name="Azevedo V."/>
            <person name="Matiuzzi M."/>
            <person name="Ramos R."/>
            <person name="Goes-Neto A."/>
            <person name="Soares S."/>
            <person name="Iseppon A.M.B."/>
            <person name="Souza E."/>
            <person name="Gama M."/>
        </authorList>
    </citation>
    <scope>NUCLEOTIDE SEQUENCE</scope>
    <source>
        <strain evidence="1">CCRMRs91</strain>
    </source>
</reference>
<dbReference type="Proteomes" id="UP001144050">
    <property type="component" value="Unassembled WGS sequence"/>
</dbReference>
<dbReference type="RefSeq" id="WP_271657382.1">
    <property type="nucleotide sequence ID" value="NZ_JAIVFG010000076.1"/>
</dbReference>
<dbReference type="EMBL" id="JAIVFG010000076">
    <property type="protein sequence ID" value="MDB0573874.1"/>
    <property type="molecule type" value="Genomic_DNA"/>
</dbReference>
<organism evidence="1 2">
    <name type="scientific">Ralstonia solanacearum</name>
    <name type="common">Pseudomonas solanacearum</name>
    <dbReference type="NCBI Taxonomy" id="305"/>
    <lineage>
        <taxon>Bacteria</taxon>
        <taxon>Pseudomonadati</taxon>
        <taxon>Pseudomonadota</taxon>
        <taxon>Betaproteobacteria</taxon>
        <taxon>Burkholderiales</taxon>
        <taxon>Burkholderiaceae</taxon>
        <taxon>Ralstonia</taxon>
        <taxon>Ralstonia solanacearum species complex</taxon>
    </lineage>
</organism>
<dbReference type="AlphaFoldDB" id="A0AAW5ZVF7"/>